<keyword evidence="6" id="KW-0472">Membrane</keyword>
<dbReference type="AlphaFoldDB" id="A0A8J8MKH6"/>
<dbReference type="HAMAP" id="MF_00479">
    <property type="entry name" value="RsxG_RnfG"/>
    <property type="match status" value="1"/>
</dbReference>
<dbReference type="Pfam" id="PF04205">
    <property type="entry name" value="FMN_bind"/>
    <property type="match status" value="1"/>
</dbReference>
<dbReference type="EC" id="7.-.-.-" evidence="6"/>
<dbReference type="InterPro" id="IPR010209">
    <property type="entry name" value="Ion_transpt_RnfG/RsxG"/>
</dbReference>
<dbReference type="GO" id="GO:0009055">
    <property type="term" value="F:electron transfer activity"/>
    <property type="evidence" value="ECO:0007669"/>
    <property type="project" value="InterPro"/>
</dbReference>
<comment type="similarity">
    <text evidence="6">Belongs to the RnfG family.</text>
</comment>
<keyword evidence="4 6" id="KW-0288">FMN</keyword>
<evidence type="ECO:0000313" key="9">
    <source>
        <dbReference type="Proteomes" id="UP000683246"/>
    </source>
</evidence>
<gene>
    <name evidence="6" type="primary">rnfG</name>
    <name evidence="8" type="ORF">HZI73_13970</name>
</gene>
<name>A0A8J8MKH6_9FIRM</name>
<feature type="modified residue" description="FMN phosphoryl threonine" evidence="6">
    <location>
        <position position="164"/>
    </location>
</feature>
<dbReference type="PANTHER" id="PTHR36118:SF1">
    <property type="entry name" value="ION-TRANSLOCATING OXIDOREDUCTASE COMPLEX SUBUNIT G"/>
    <property type="match status" value="1"/>
</dbReference>
<keyword evidence="6" id="KW-1003">Cell membrane</keyword>
<dbReference type="GO" id="GO:0010181">
    <property type="term" value="F:FMN binding"/>
    <property type="evidence" value="ECO:0007669"/>
    <property type="project" value="InterPro"/>
</dbReference>
<evidence type="ECO:0000256" key="6">
    <source>
        <dbReference type="HAMAP-Rule" id="MF_00479"/>
    </source>
</evidence>
<comment type="subcellular location">
    <subcellularLocation>
        <location evidence="6">Cell membrane</location>
        <topology evidence="6">Single-pass membrane protein</topology>
    </subcellularLocation>
</comment>
<comment type="cofactor">
    <cofactor evidence="6">
        <name>FMN</name>
        <dbReference type="ChEBI" id="CHEBI:58210"/>
    </cofactor>
</comment>
<dbReference type="Gene3D" id="3.90.1010.20">
    <property type="match status" value="1"/>
</dbReference>
<keyword evidence="6" id="KW-0812">Transmembrane</keyword>
<feature type="domain" description="FMN-binding" evidence="7">
    <location>
        <begin position="92"/>
        <end position="181"/>
    </location>
</feature>
<comment type="function">
    <text evidence="6">Part of a membrane-bound complex that couples electron transfer with translocation of ions across the membrane.</text>
</comment>
<keyword evidence="1 6" id="KW-0813">Transport</keyword>
<comment type="subunit">
    <text evidence="6">The complex is composed of six subunits: RnfA, RnfB, RnfC, RnfD, RnfE and RnfG.</text>
</comment>
<dbReference type="KEGG" id="vpy:HZI73_13970"/>
<dbReference type="Proteomes" id="UP000683246">
    <property type="component" value="Chromosome"/>
</dbReference>
<evidence type="ECO:0000256" key="4">
    <source>
        <dbReference type="ARBA" id="ARBA00022643"/>
    </source>
</evidence>
<dbReference type="EMBL" id="CP058649">
    <property type="protein sequence ID" value="QUI23325.1"/>
    <property type="molecule type" value="Genomic_DNA"/>
</dbReference>
<dbReference type="GO" id="GO:0005886">
    <property type="term" value="C:plasma membrane"/>
    <property type="evidence" value="ECO:0007669"/>
    <property type="project" value="UniProtKB-SubCell"/>
</dbReference>
<dbReference type="SMART" id="SM00900">
    <property type="entry name" value="FMN_bind"/>
    <property type="match status" value="1"/>
</dbReference>
<dbReference type="InterPro" id="IPR007329">
    <property type="entry name" value="FMN-bd"/>
</dbReference>
<evidence type="ECO:0000256" key="1">
    <source>
        <dbReference type="ARBA" id="ARBA00022448"/>
    </source>
</evidence>
<evidence type="ECO:0000256" key="2">
    <source>
        <dbReference type="ARBA" id="ARBA00022553"/>
    </source>
</evidence>
<proteinExistence type="inferred from homology"/>
<accession>A0A8J8MKH6</accession>
<keyword evidence="5 6" id="KW-0249">Electron transport</keyword>
<keyword evidence="2 6" id="KW-0597">Phosphoprotein</keyword>
<evidence type="ECO:0000256" key="5">
    <source>
        <dbReference type="ARBA" id="ARBA00022982"/>
    </source>
</evidence>
<keyword evidence="6" id="KW-1133">Transmembrane helix</keyword>
<dbReference type="NCBIfam" id="TIGR01947">
    <property type="entry name" value="rnfG"/>
    <property type="match status" value="1"/>
</dbReference>
<dbReference type="PANTHER" id="PTHR36118">
    <property type="entry name" value="ION-TRANSLOCATING OXIDOREDUCTASE COMPLEX SUBUNIT G"/>
    <property type="match status" value="1"/>
</dbReference>
<dbReference type="GO" id="GO:0022900">
    <property type="term" value="P:electron transport chain"/>
    <property type="evidence" value="ECO:0007669"/>
    <property type="project" value="UniProtKB-UniRule"/>
</dbReference>
<evidence type="ECO:0000256" key="3">
    <source>
        <dbReference type="ARBA" id="ARBA00022630"/>
    </source>
</evidence>
<dbReference type="RefSeq" id="WP_212694005.1">
    <property type="nucleotide sequence ID" value="NZ_CP058649.1"/>
</dbReference>
<protein>
    <recommendedName>
        <fullName evidence="6">Ion-translocating oxidoreductase complex subunit G</fullName>
        <ecNumber evidence="6">7.-.-.-</ecNumber>
    </recommendedName>
    <alternativeName>
        <fullName evidence="6">Rnf electron transport complex subunit G</fullName>
    </alternativeName>
</protein>
<sequence length="190" mass="20223">MKNSIIKDALILFTITIVAGLLLGLTFSITKEPITQQKIKTRDAALKTVLGDADFQEMDTTLSEASNITNIFSAKKEGKLSGYAFKLETKEGYGGKIEIIVGIEISGVVSGIDIIKHSETPGLGAKADKDPFKDQFKGKPTENLVVIKAGTPGNDEIDSISGATITSRAVTDAVNDASAYYNEHLSKGAK</sequence>
<evidence type="ECO:0000313" key="8">
    <source>
        <dbReference type="EMBL" id="QUI23325.1"/>
    </source>
</evidence>
<keyword evidence="6" id="KW-1278">Translocase</keyword>
<keyword evidence="9" id="KW-1185">Reference proteome</keyword>
<reference evidence="8" key="1">
    <citation type="submission" date="2020-07" db="EMBL/GenBank/DDBJ databases">
        <title>Vallitalea pronyensis genome.</title>
        <authorList>
            <person name="Postec A."/>
        </authorList>
    </citation>
    <scope>NUCLEOTIDE SEQUENCE</scope>
    <source>
        <strain evidence="8">FatNI3</strain>
    </source>
</reference>
<dbReference type="PIRSF" id="PIRSF006091">
    <property type="entry name" value="E_trnsport_RnfG"/>
    <property type="match status" value="1"/>
</dbReference>
<evidence type="ECO:0000259" key="7">
    <source>
        <dbReference type="SMART" id="SM00900"/>
    </source>
</evidence>
<organism evidence="8 9">
    <name type="scientific">Vallitalea pronyensis</name>
    <dbReference type="NCBI Taxonomy" id="1348613"/>
    <lineage>
        <taxon>Bacteria</taxon>
        <taxon>Bacillati</taxon>
        <taxon>Bacillota</taxon>
        <taxon>Clostridia</taxon>
        <taxon>Lachnospirales</taxon>
        <taxon>Vallitaleaceae</taxon>
        <taxon>Vallitalea</taxon>
    </lineage>
</organism>
<keyword evidence="3 6" id="KW-0285">Flavoprotein</keyword>